<evidence type="ECO:0000313" key="2">
    <source>
        <dbReference type="EMBL" id="PTR19293.1"/>
    </source>
</evidence>
<dbReference type="OrthoDB" id="8089890at2"/>
<proteinExistence type="predicted"/>
<organism evidence="2 3">
    <name type="scientific">Cereibacter azotoformans</name>
    <dbReference type="NCBI Taxonomy" id="43057"/>
    <lineage>
        <taxon>Bacteria</taxon>
        <taxon>Pseudomonadati</taxon>
        <taxon>Pseudomonadota</taxon>
        <taxon>Alphaproteobacteria</taxon>
        <taxon>Rhodobacterales</taxon>
        <taxon>Paracoccaceae</taxon>
        <taxon>Cereibacter</taxon>
    </lineage>
</organism>
<protein>
    <recommendedName>
        <fullName evidence="4">Twin-arginine translocation signal domain-containing protein</fullName>
    </recommendedName>
</protein>
<evidence type="ECO:0000313" key="3">
    <source>
        <dbReference type="Proteomes" id="UP000244060"/>
    </source>
</evidence>
<evidence type="ECO:0000256" key="1">
    <source>
        <dbReference type="SAM" id="SignalP"/>
    </source>
</evidence>
<name>A0A2T5KA52_9RHOB</name>
<dbReference type="InterPro" id="IPR006311">
    <property type="entry name" value="TAT_signal"/>
</dbReference>
<dbReference type="AlphaFoldDB" id="A0A2T5KA52"/>
<sequence length="145" mass="16149">MTLSRRRALQLAAATAAFAAAGGYAMTRRPEDLVRSVLERHFGPLRMDETEIEALTAASIARRPWIEPPWKLAAAYATAYQTGLDGQAMEFLPEERAERLERFERHILGDAVQMTNIVLRTAPEEEVIFIGPSACLNPYATFEVA</sequence>
<dbReference type="PROSITE" id="PS51318">
    <property type="entry name" value="TAT"/>
    <property type="match status" value="1"/>
</dbReference>
<reference evidence="2 3" key="1">
    <citation type="submission" date="2018-04" db="EMBL/GenBank/DDBJ databases">
        <title>Genomic Encyclopedia of Type Strains, Phase III (KMG-III): the genomes of soil and plant-associated and newly described type strains.</title>
        <authorList>
            <person name="Whitman W."/>
        </authorList>
    </citation>
    <scope>NUCLEOTIDE SEQUENCE [LARGE SCALE GENOMIC DNA]</scope>
    <source>
        <strain evidence="2 3">KA25</strain>
    </source>
</reference>
<dbReference type="RefSeq" id="WP_108220666.1">
    <property type="nucleotide sequence ID" value="NZ_CP090022.1"/>
</dbReference>
<keyword evidence="1" id="KW-0732">Signal</keyword>
<dbReference type="Proteomes" id="UP000244060">
    <property type="component" value="Unassembled WGS sequence"/>
</dbReference>
<accession>A0A2T5KA52</accession>
<feature type="chain" id="PRO_5015495515" description="Twin-arginine translocation signal domain-containing protein" evidence="1">
    <location>
        <begin position="20"/>
        <end position="145"/>
    </location>
</feature>
<comment type="caution">
    <text evidence="2">The sequence shown here is derived from an EMBL/GenBank/DDBJ whole genome shotgun (WGS) entry which is preliminary data.</text>
</comment>
<evidence type="ECO:0008006" key="4">
    <source>
        <dbReference type="Google" id="ProtNLM"/>
    </source>
</evidence>
<keyword evidence="3" id="KW-1185">Reference proteome</keyword>
<dbReference type="EMBL" id="QAOT01000005">
    <property type="protein sequence ID" value="PTR19293.1"/>
    <property type="molecule type" value="Genomic_DNA"/>
</dbReference>
<feature type="signal peptide" evidence="1">
    <location>
        <begin position="1"/>
        <end position="19"/>
    </location>
</feature>
<gene>
    <name evidence="2" type="ORF">C8J28_105134</name>
</gene>